<gene>
    <name evidence="12" type="primary">priA</name>
    <name evidence="15" type="ORF">BSZ37_01345</name>
</gene>
<keyword evidence="6 12" id="KW-0347">Helicase</keyword>
<dbReference type="InterPro" id="IPR040498">
    <property type="entry name" value="PriA_CRR"/>
</dbReference>
<dbReference type="GO" id="GO:0003677">
    <property type="term" value="F:DNA binding"/>
    <property type="evidence" value="ECO:0007669"/>
    <property type="project" value="UniProtKB-UniRule"/>
</dbReference>
<dbReference type="SMART" id="SM00487">
    <property type="entry name" value="DEXDc"/>
    <property type="match status" value="1"/>
</dbReference>
<dbReference type="RefSeq" id="WP_095508817.1">
    <property type="nucleotide sequence ID" value="NZ_MQWD01000001.1"/>
</dbReference>
<evidence type="ECO:0000256" key="7">
    <source>
        <dbReference type="ARBA" id="ARBA00022833"/>
    </source>
</evidence>
<dbReference type="GO" id="GO:0006302">
    <property type="term" value="P:double-strand break repair"/>
    <property type="evidence" value="ECO:0007669"/>
    <property type="project" value="InterPro"/>
</dbReference>
<feature type="binding site" evidence="12">
    <location>
        <position position="532"/>
    </location>
    <ligand>
        <name>Zn(2+)</name>
        <dbReference type="ChEBI" id="CHEBI:29105"/>
        <label>2</label>
    </ligand>
</feature>
<feature type="binding site" evidence="12">
    <location>
        <position position="535"/>
    </location>
    <ligand>
        <name>Zn(2+)</name>
        <dbReference type="ChEBI" id="CHEBI:29105"/>
        <label>2</label>
    </ligand>
</feature>
<comment type="function">
    <text evidence="12">Initiates the restart of stalled replication forks, which reloads the replicative helicase on sites other than the origin of replication. Recognizes and binds to abandoned replication forks and remodels them to uncover a helicase loading site. Promotes assembly of the primosome at these replication forks.</text>
</comment>
<sequence length="820" mass="88844">MAALAHVVPLTSVDGVYTYRVPDEMAAEAVPGARVLVPFGRRQITGVVAERVDGGTDGLKPLHDVLDARPALPPDLLALTRWVAEYYLCAWGEAVKAALPSGTEVESRRVARALAPPDAWDEKRGRAILRALHERNGTGLPVAALAEVLNRKTVPQNLLRRMEAAGVLEVEHEVQDASVTAKTARHLRLGDGAEDAEVRGAKQRALLDWLAEAGEVVLQAEALAATGASSSTVKSLETHGLVEAFDAEVERRADGMDVEAVPPAAPLDLHPAQTAALEAIVGAIQTARAETFLLHGVTGSGKTEVYLRALREALDRGKSAIVLVPEIALTPQTVRRFRAHFGDRVAVLHSRMSPGERLDAWTRIRDGVYPIVIGPRSAVFAPVGDLGLVVVDEEHEASYKQFDPAPRYHARDVAVMRAYRAGAVCVLGSATPSMETVANANAEKYTRLEMPERVPVRGPDGTTRQPAPLPPVRVIDLTRERQIRRLKGALSHDLREAITARLAKGEQTILLQNRRGYAPVLTCDDCGWTPACRDCAVSLTVHKASHNLRCHYCGRAERIPRPCPSCGSPALALLGSGTQRVEEEIEEVFPEARVLRMDLDTTSRKGAHRKILDRFGRGDADVLLGTQMVAKGLDFPRVTLVGVVEADTGMLLPDFRAAERTFQLLAQVAGRAGRHDLPGEVLLQTRNPEHPALQFALRHDFHGFALGELGERMALGYPPYGRLVGVEVKGPHEGSTFALADRWGAALRTEAGRVAGVEVLGPVPAFVGRVKRWWRVHLLVKAPRSLPASVLASLVRTAEGRVKTPSGHRVNLDVDPVGLY</sequence>
<dbReference type="InterPro" id="IPR042115">
    <property type="entry name" value="PriA_3primeBD_sf"/>
</dbReference>
<dbReference type="SUPFAM" id="SSF52540">
    <property type="entry name" value="P-loop containing nucleoside triphosphate hydrolases"/>
    <property type="match status" value="2"/>
</dbReference>
<dbReference type="GO" id="GO:0005524">
    <property type="term" value="F:ATP binding"/>
    <property type="evidence" value="ECO:0007669"/>
    <property type="project" value="UniProtKB-UniRule"/>
</dbReference>
<evidence type="ECO:0000256" key="11">
    <source>
        <dbReference type="ARBA" id="ARBA00048988"/>
    </source>
</evidence>
<evidence type="ECO:0000256" key="2">
    <source>
        <dbReference type="ARBA" id="ARBA00022705"/>
    </source>
</evidence>
<dbReference type="InterPro" id="IPR005259">
    <property type="entry name" value="PriA"/>
</dbReference>
<proteinExistence type="inferred from homology"/>
<keyword evidence="2 12" id="KW-0235">DNA replication</keyword>
<dbReference type="Pfam" id="PF00270">
    <property type="entry name" value="DEAD"/>
    <property type="match status" value="1"/>
</dbReference>
<dbReference type="Pfam" id="PF17764">
    <property type="entry name" value="PriA_3primeBD"/>
    <property type="match status" value="1"/>
</dbReference>
<dbReference type="Gene3D" id="3.40.50.300">
    <property type="entry name" value="P-loop containing nucleotide triphosphate hydrolases"/>
    <property type="match status" value="2"/>
</dbReference>
<dbReference type="GO" id="GO:0006269">
    <property type="term" value="P:DNA replication, synthesis of primer"/>
    <property type="evidence" value="ECO:0007669"/>
    <property type="project" value="UniProtKB-KW"/>
</dbReference>
<comment type="similarity">
    <text evidence="12">Belongs to the helicase family. PriA subfamily.</text>
</comment>
<dbReference type="PANTHER" id="PTHR30580">
    <property type="entry name" value="PRIMOSOMAL PROTEIN N"/>
    <property type="match status" value="1"/>
</dbReference>
<dbReference type="GO" id="GO:0006310">
    <property type="term" value="P:DNA recombination"/>
    <property type="evidence" value="ECO:0007669"/>
    <property type="project" value="InterPro"/>
</dbReference>
<dbReference type="FunFam" id="3.40.50.300:FF:000489">
    <property type="entry name" value="Primosome assembly protein PriA"/>
    <property type="match status" value="1"/>
</dbReference>
<keyword evidence="10 12" id="KW-0413">Isomerase</keyword>
<evidence type="ECO:0000256" key="3">
    <source>
        <dbReference type="ARBA" id="ARBA00022723"/>
    </source>
</evidence>
<dbReference type="HAMAP" id="MF_00983">
    <property type="entry name" value="PriA"/>
    <property type="match status" value="1"/>
</dbReference>
<keyword evidence="8 12" id="KW-0067">ATP-binding</keyword>
<reference evidence="15 16" key="1">
    <citation type="submission" date="2016-11" db="EMBL/GenBank/DDBJ databases">
        <title>Study of marine rhodopsin-containing bacteria.</title>
        <authorList>
            <person name="Yoshizawa S."/>
            <person name="Kumagai Y."/>
            <person name="Kogure K."/>
        </authorList>
    </citation>
    <scope>NUCLEOTIDE SEQUENCE [LARGE SCALE GENOMIC DNA]</scope>
    <source>
        <strain evidence="15 16">SAORIC-28</strain>
    </source>
</reference>
<dbReference type="CDD" id="cd18804">
    <property type="entry name" value="SF2_C_priA"/>
    <property type="match status" value="1"/>
</dbReference>
<evidence type="ECO:0000256" key="8">
    <source>
        <dbReference type="ARBA" id="ARBA00022840"/>
    </source>
</evidence>
<dbReference type="InterPro" id="IPR011545">
    <property type="entry name" value="DEAD/DEAH_box_helicase_dom"/>
</dbReference>
<dbReference type="InterPro" id="IPR027417">
    <property type="entry name" value="P-loop_NTPase"/>
</dbReference>
<evidence type="ECO:0000256" key="10">
    <source>
        <dbReference type="ARBA" id="ARBA00023235"/>
    </source>
</evidence>
<dbReference type="Pfam" id="PF00271">
    <property type="entry name" value="Helicase_C"/>
    <property type="match status" value="1"/>
</dbReference>
<dbReference type="InterPro" id="IPR001650">
    <property type="entry name" value="Helicase_C-like"/>
</dbReference>
<feature type="domain" description="Helicase ATP-binding" evidence="13">
    <location>
        <begin position="283"/>
        <end position="450"/>
    </location>
</feature>
<feature type="binding site" evidence="12">
    <location>
        <position position="563"/>
    </location>
    <ligand>
        <name>Zn(2+)</name>
        <dbReference type="ChEBI" id="CHEBI:29105"/>
        <label>1</label>
    </ligand>
</feature>
<dbReference type="SMART" id="SM00490">
    <property type="entry name" value="HELICc"/>
    <property type="match status" value="1"/>
</dbReference>
<keyword evidence="5 12" id="KW-0378">Hydrolase</keyword>
<dbReference type="PROSITE" id="PS51194">
    <property type="entry name" value="HELICASE_CTER"/>
    <property type="match status" value="1"/>
</dbReference>
<dbReference type="InterPro" id="IPR041222">
    <property type="entry name" value="PriA_3primeBD"/>
</dbReference>
<evidence type="ECO:0000259" key="14">
    <source>
        <dbReference type="PROSITE" id="PS51194"/>
    </source>
</evidence>
<evidence type="ECO:0000256" key="1">
    <source>
        <dbReference type="ARBA" id="ARBA00022515"/>
    </source>
</evidence>
<evidence type="ECO:0000313" key="16">
    <source>
        <dbReference type="Proteomes" id="UP000216339"/>
    </source>
</evidence>
<feature type="binding site" evidence="12">
    <location>
        <position position="526"/>
    </location>
    <ligand>
        <name>Zn(2+)</name>
        <dbReference type="ChEBI" id="CHEBI:29105"/>
        <label>1</label>
    </ligand>
</feature>
<keyword evidence="3 12" id="KW-0479">Metal-binding</keyword>
<feature type="domain" description="Helicase C-terminal" evidence="14">
    <location>
        <begin position="558"/>
        <end position="712"/>
    </location>
</feature>
<evidence type="ECO:0000259" key="13">
    <source>
        <dbReference type="PROSITE" id="PS51192"/>
    </source>
</evidence>
<organism evidence="15 16">
    <name type="scientific">Rubrivirga marina</name>
    <dbReference type="NCBI Taxonomy" id="1196024"/>
    <lineage>
        <taxon>Bacteria</taxon>
        <taxon>Pseudomonadati</taxon>
        <taxon>Rhodothermota</taxon>
        <taxon>Rhodothermia</taxon>
        <taxon>Rhodothermales</taxon>
        <taxon>Rubricoccaceae</taxon>
        <taxon>Rubrivirga</taxon>
    </lineage>
</organism>
<feature type="binding site" evidence="12">
    <location>
        <position position="523"/>
    </location>
    <ligand>
        <name>Zn(2+)</name>
        <dbReference type="ChEBI" id="CHEBI:29105"/>
        <label>1</label>
    </ligand>
</feature>
<keyword evidence="7 12" id="KW-0862">Zinc</keyword>
<dbReference type="Gene3D" id="3.40.1440.60">
    <property type="entry name" value="PriA, 3(prime) DNA-binding domain"/>
    <property type="match status" value="1"/>
</dbReference>
<evidence type="ECO:0000256" key="4">
    <source>
        <dbReference type="ARBA" id="ARBA00022741"/>
    </source>
</evidence>
<dbReference type="PROSITE" id="PS51192">
    <property type="entry name" value="HELICASE_ATP_BIND_1"/>
    <property type="match status" value="1"/>
</dbReference>
<keyword evidence="9 12" id="KW-0238">DNA-binding</keyword>
<evidence type="ECO:0000256" key="5">
    <source>
        <dbReference type="ARBA" id="ARBA00022801"/>
    </source>
</evidence>
<feature type="binding site" evidence="12">
    <location>
        <position position="553"/>
    </location>
    <ligand>
        <name>Zn(2+)</name>
        <dbReference type="ChEBI" id="CHEBI:29105"/>
        <label>2</label>
    </ligand>
</feature>
<feature type="binding site" evidence="12">
    <location>
        <position position="550"/>
    </location>
    <ligand>
        <name>Zn(2+)</name>
        <dbReference type="ChEBI" id="CHEBI:29105"/>
        <label>2</label>
    </ligand>
</feature>
<evidence type="ECO:0000256" key="12">
    <source>
        <dbReference type="HAMAP-Rule" id="MF_00983"/>
    </source>
</evidence>
<comment type="subunit">
    <text evidence="12">Component of the replication restart primosome.</text>
</comment>
<comment type="cofactor">
    <cofactor evidence="12">
        <name>Zn(2+)</name>
        <dbReference type="ChEBI" id="CHEBI:29105"/>
    </cofactor>
    <text evidence="12">Binds 2 zinc ions per subunit.</text>
</comment>
<accession>A0A271IV98</accession>
<dbReference type="NCBIfam" id="TIGR00595">
    <property type="entry name" value="priA"/>
    <property type="match status" value="1"/>
</dbReference>
<protein>
    <recommendedName>
        <fullName evidence="12">Replication restart protein PriA</fullName>
    </recommendedName>
    <alternativeName>
        <fullName evidence="12">ATP-dependent DNA helicase PriA</fullName>
        <ecNumber evidence="12">5.6.2.4</ecNumber>
    </alternativeName>
    <alternativeName>
        <fullName evidence="12">DNA 3'-5' helicase PriA</fullName>
    </alternativeName>
</protein>
<evidence type="ECO:0000313" key="15">
    <source>
        <dbReference type="EMBL" id="PAP75181.1"/>
    </source>
</evidence>
<feature type="binding site" evidence="12">
    <location>
        <position position="566"/>
    </location>
    <ligand>
        <name>Zn(2+)</name>
        <dbReference type="ChEBI" id="CHEBI:29105"/>
        <label>1</label>
    </ligand>
</feature>
<name>A0A271IV98_9BACT</name>
<dbReference type="GO" id="GO:0016887">
    <property type="term" value="F:ATP hydrolysis activity"/>
    <property type="evidence" value="ECO:0007669"/>
    <property type="project" value="RHEA"/>
</dbReference>
<keyword evidence="4 12" id="KW-0547">Nucleotide-binding</keyword>
<dbReference type="AlphaFoldDB" id="A0A271IV98"/>
<comment type="catalytic activity">
    <reaction evidence="11 12">
        <text>ATP + H2O = ADP + phosphate + H(+)</text>
        <dbReference type="Rhea" id="RHEA:13065"/>
        <dbReference type="ChEBI" id="CHEBI:15377"/>
        <dbReference type="ChEBI" id="CHEBI:15378"/>
        <dbReference type="ChEBI" id="CHEBI:30616"/>
        <dbReference type="ChEBI" id="CHEBI:43474"/>
        <dbReference type="ChEBI" id="CHEBI:456216"/>
        <dbReference type="EC" id="5.6.2.4"/>
    </reaction>
</comment>
<dbReference type="FunFam" id="3.40.1440.60:FF:000001">
    <property type="entry name" value="Primosomal protein N"/>
    <property type="match status" value="1"/>
</dbReference>
<dbReference type="Pfam" id="PF18319">
    <property type="entry name" value="Zn_ribbon_PriA"/>
    <property type="match status" value="1"/>
</dbReference>
<dbReference type="InterPro" id="IPR014001">
    <property type="entry name" value="Helicase_ATP-bd"/>
</dbReference>
<dbReference type="CDD" id="cd17929">
    <property type="entry name" value="DEXHc_priA"/>
    <property type="match status" value="1"/>
</dbReference>
<dbReference type="GO" id="GO:1990077">
    <property type="term" value="C:primosome complex"/>
    <property type="evidence" value="ECO:0007669"/>
    <property type="project" value="UniProtKB-UniRule"/>
</dbReference>
<evidence type="ECO:0000256" key="9">
    <source>
        <dbReference type="ARBA" id="ARBA00023125"/>
    </source>
</evidence>
<dbReference type="EC" id="5.6.2.4" evidence="12"/>
<dbReference type="Pfam" id="PF18074">
    <property type="entry name" value="PriA_C"/>
    <property type="match status" value="1"/>
</dbReference>
<comment type="caution">
    <text evidence="15">The sequence shown here is derived from an EMBL/GenBank/DDBJ whole genome shotgun (WGS) entry which is preliminary data.</text>
</comment>
<evidence type="ECO:0000256" key="6">
    <source>
        <dbReference type="ARBA" id="ARBA00022806"/>
    </source>
</evidence>
<dbReference type="PANTHER" id="PTHR30580:SF0">
    <property type="entry name" value="PRIMOSOMAL PROTEIN N"/>
    <property type="match status" value="1"/>
</dbReference>
<keyword evidence="1 12" id="KW-0639">Primosome</keyword>
<dbReference type="OrthoDB" id="9759544at2"/>
<dbReference type="GO" id="GO:0043138">
    <property type="term" value="F:3'-5' DNA helicase activity"/>
    <property type="evidence" value="ECO:0007669"/>
    <property type="project" value="UniProtKB-EC"/>
</dbReference>
<dbReference type="EMBL" id="MQWD01000001">
    <property type="protein sequence ID" value="PAP75181.1"/>
    <property type="molecule type" value="Genomic_DNA"/>
</dbReference>
<dbReference type="GO" id="GO:0008270">
    <property type="term" value="F:zinc ion binding"/>
    <property type="evidence" value="ECO:0007669"/>
    <property type="project" value="UniProtKB-UniRule"/>
</dbReference>
<comment type="catalytic activity">
    <reaction evidence="12">
        <text>Couples ATP hydrolysis with the unwinding of duplex DNA by translocating in the 3'-5' direction.</text>
        <dbReference type="EC" id="5.6.2.4"/>
    </reaction>
</comment>
<keyword evidence="16" id="KW-1185">Reference proteome</keyword>
<dbReference type="InterPro" id="IPR041236">
    <property type="entry name" value="PriA_C"/>
</dbReference>
<dbReference type="Proteomes" id="UP000216339">
    <property type="component" value="Unassembled WGS sequence"/>
</dbReference>
<dbReference type="GO" id="GO:0006270">
    <property type="term" value="P:DNA replication initiation"/>
    <property type="evidence" value="ECO:0007669"/>
    <property type="project" value="TreeGrafter"/>
</dbReference>